<proteinExistence type="inferred from homology"/>
<evidence type="ECO:0000256" key="3">
    <source>
        <dbReference type="ARBA" id="ARBA00029631"/>
    </source>
</evidence>
<dbReference type="Pfam" id="PF10558">
    <property type="entry name" value="MTP18"/>
    <property type="match status" value="2"/>
</dbReference>
<evidence type="ECO:0000313" key="5">
    <source>
        <dbReference type="RefSeq" id="XP_028028083.1"/>
    </source>
</evidence>
<keyword evidence="4" id="KW-1185">Reference proteome</keyword>
<dbReference type="OrthoDB" id="424969at2759"/>
<dbReference type="PANTHER" id="PTHR11001">
    <property type="entry name" value="MITOCHONDRIAL FISSION PROCESS PROTEIN 1"/>
    <property type="match status" value="1"/>
</dbReference>
<protein>
    <recommendedName>
        <fullName evidence="2">Mitochondrial fission process protein 1</fullName>
    </recommendedName>
    <alternativeName>
        <fullName evidence="3">Mitochondrial 18 kDa protein</fullName>
    </alternativeName>
</protein>
<organism evidence="4 5">
    <name type="scientific">Bombyx mandarina</name>
    <name type="common">Wild silk moth</name>
    <name type="synonym">Wild silkworm</name>
    <dbReference type="NCBI Taxonomy" id="7092"/>
    <lineage>
        <taxon>Eukaryota</taxon>
        <taxon>Metazoa</taxon>
        <taxon>Ecdysozoa</taxon>
        <taxon>Arthropoda</taxon>
        <taxon>Hexapoda</taxon>
        <taxon>Insecta</taxon>
        <taxon>Pterygota</taxon>
        <taxon>Neoptera</taxon>
        <taxon>Endopterygota</taxon>
        <taxon>Lepidoptera</taxon>
        <taxon>Glossata</taxon>
        <taxon>Ditrysia</taxon>
        <taxon>Bombycoidea</taxon>
        <taxon>Bombycidae</taxon>
        <taxon>Bombycinae</taxon>
        <taxon>Bombyx</taxon>
    </lineage>
</organism>
<comment type="similarity">
    <text evidence="1">Belongs to the MTFP1 family.</text>
</comment>
<dbReference type="Proteomes" id="UP000504629">
    <property type="component" value="Unplaced"/>
</dbReference>
<gene>
    <name evidence="5" type="primary">LOC114241457</name>
</gene>
<dbReference type="AlphaFoldDB" id="A0A6J2JFL6"/>
<reference evidence="5" key="1">
    <citation type="submission" date="2025-08" db="UniProtKB">
        <authorList>
            <consortium name="RefSeq"/>
        </authorList>
    </citation>
    <scope>IDENTIFICATION</scope>
    <source>
        <tissue evidence="5">Silk gland</tissue>
    </source>
</reference>
<accession>A0A6J2JFL6</accession>
<dbReference type="PANTHER" id="PTHR11001:SF2">
    <property type="entry name" value="MITOCHONDRIAL FISSION PROCESS PROTEIN 1"/>
    <property type="match status" value="1"/>
</dbReference>
<dbReference type="InterPro" id="IPR019560">
    <property type="entry name" value="Mitochondrial_18_kDa_protein"/>
</dbReference>
<dbReference type="RefSeq" id="XP_028028083.1">
    <property type="nucleotide sequence ID" value="XM_028172282.1"/>
</dbReference>
<dbReference type="GeneID" id="114241457"/>
<sequence length="151" mass="17116">MVETNRDFFRDTWVRYLGYANEVGESFRPIVPVKVVRASYGVAFAYVLADTADKSWKMIRKDGRPKKVLIETGDALLWQTLASVVIPGFTINRICALSQRVLSRNVPKMPLTVRNWLTVALGLASIPVIVRPIDKAVTIMMDSTYRKWVQA</sequence>
<dbReference type="GO" id="GO:0005739">
    <property type="term" value="C:mitochondrion"/>
    <property type="evidence" value="ECO:0007669"/>
    <property type="project" value="TreeGrafter"/>
</dbReference>
<dbReference type="KEGG" id="bman:114241457"/>
<evidence type="ECO:0000256" key="2">
    <source>
        <dbReference type="ARBA" id="ARBA00017835"/>
    </source>
</evidence>
<name>A0A6J2JFL6_BOMMA</name>
<dbReference type="GO" id="GO:0000266">
    <property type="term" value="P:mitochondrial fission"/>
    <property type="evidence" value="ECO:0007669"/>
    <property type="project" value="TreeGrafter"/>
</dbReference>
<evidence type="ECO:0000256" key="1">
    <source>
        <dbReference type="ARBA" id="ARBA00009224"/>
    </source>
</evidence>
<evidence type="ECO:0000313" key="4">
    <source>
        <dbReference type="Proteomes" id="UP000504629"/>
    </source>
</evidence>